<keyword evidence="5 7" id="KW-0949">S-adenosyl-L-methionine</keyword>
<evidence type="ECO:0000313" key="11">
    <source>
        <dbReference type="EMBL" id="EAR08265.1"/>
    </source>
</evidence>
<dbReference type="Pfam" id="PF21239">
    <property type="entry name" value="RLMM_N"/>
    <property type="match status" value="1"/>
</dbReference>
<feature type="binding site" evidence="7">
    <location>
        <begin position="221"/>
        <end position="224"/>
    </location>
    <ligand>
        <name>S-adenosyl-L-methionine</name>
        <dbReference type="ChEBI" id="CHEBI:59789"/>
    </ligand>
</feature>
<name>A4BHZ3_9GAMM</name>
<feature type="binding site" evidence="7">
    <location>
        <position position="260"/>
    </location>
    <ligand>
        <name>S-adenosyl-L-methionine</name>
        <dbReference type="ChEBI" id="CHEBI:59789"/>
    </ligand>
</feature>
<dbReference type="InterPro" id="IPR029063">
    <property type="entry name" value="SAM-dependent_MTases_sf"/>
</dbReference>
<keyword evidence="1" id="KW-0963">Cytoplasm</keyword>
<sequence>MSDGILLYCRPGFEKECLAEVVETAAESGCFGWANPDMNSGFVVFETTPTPKVIERLPELVFARDAWAISARLADLDERDRLTPIIETVARILKDAGIRQVGDVSCEYAEGEQYRPTARFAGKFVHPVRQALRRSGSLTPKTRPDLPALRLFFKDSSQVLIGVDRPDGRAAWPMGIARLKFPAGAPSRSTLKLEEAFSVFLGPQWRDRLQNSHTGVDLGASPGGWTWQLVNQGMHVYAIDNGPMDETLMATTQVDHQQADGFIWKPDRYVDWVVCDMVEKPARVAFLMYEWLHERHARYAMFNLKLPMRKRFAQWQEIREFLESRIAQEHPKAELRAKHLYHDREEITVYLDLKNQNG</sequence>
<dbReference type="Pfam" id="PF01728">
    <property type="entry name" value="FtsJ"/>
    <property type="match status" value="1"/>
</dbReference>
<dbReference type="Pfam" id="PF18125">
    <property type="entry name" value="RlmM_FDX"/>
    <property type="match status" value="1"/>
</dbReference>
<evidence type="ECO:0000313" key="12">
    <source>
        <dbReference type="Proteomes" id="UP000005953"/>
    </source>
</evidence>
<keyword evidence="3" id="KW-0489">Methyltransferase</keyword>
<dbReference type="Gene3D" id="3.30.2300.20">
    <property type="match status" value="1"/>
</dbReference>
<dbReference type="PIRSF" id="PIRSF028774">
    <property type="entry name" value="UCP028774"/>
    <property type="match status" value="1"/>
</dbReference>
<comment type="caution">
    <text evidence="11">The sequence shown here is derived from an EMBL/GenBank/DDBJ whole genome shotgun (WGS) entry which is preliminary data.</text>
</comment>
<dbReference type="STRING" id="314283.MED297_13982"/>
<feature type="binding site" evidence="7">
    <location>
        <position position="240"/>
    </location>
    <ligand>
        <name>S-adenosyl-L-methionine</name>
        <dbReference type="ChEBI" id="CHEBI:59789"/>
    </ligand>
</feature>
<evidence type="ECO:0000256" key="2">
    <source>
        <dbReference type="ARBA" id="ARBA00022552"/>
    </source>
</evidence>
<evidence type="ECO:0000256" key="4">
    <source>
        <dbReference type="ARBA" id="ARBA00022679"/>
    </source>
</evidence>
<feature type="domain" description="Ribosomal RNA large subunit methyltransferase M THUMP-like" evidence="10">
    <location>
        <begin position="80"/>
        <end position="163"/>
    </location>
</feature>
<protein>
    <recommendedName>
        <fullName evidence="13">23S rRNA 2'-O-ribose methyltransferase RlmM</fullName>
    </recommendedName>
</protein>
<dbReference type="GO" id="GO:0006364">
    <property type="term" value="P:rRNA processing"/>
    <property type="evidence" value="ECO:0007669"/>
    <property type="project" value="UniProtKB-KW"/>
</dbReference>
<feature type="active site" description="Proton acceptor" evidence="6">
    <location>
        <position position="305"/>
    </location>
</feature>
<evidence type="ECO:0008006" key="13">
    <source>
        <dbReference type="Google" id="ProtNLM"/>
    </source>
</evidence>
<evidence type="ECO:0000259" key="9">
    <source>
        <dbReference type="Pfam" id="PF18125"/>
    </source>
</evidence>
<keyword evidence="4" id="KW-0808">Transferase</keyword>
<dbReference type="PANTHER" id="PTHR37524:SF2">
    <property type="entry name" value="RIBOSOMAL RNA METHYLTRANSFERASE FTSJ DOMAIN-CONTAINING PROTEIN"/>
    <property type="match status" value="1"/>
</dbReference>
<gene>
    <name evidence="11" type="ORF">MED297_13982</name>
</gene>
<dbReference type="GO" id="GO:0032259">
    <property type="term" value="P:methylation"/>
    <property type="evidence" value="ECO:0007669"/>
    <property type="project" value="UniProtKB-KW"/>
</dbReference>
<dbReference type="NCBIfam" id="NF008734">
    <property type="entry name" value="PRK11760.1"/>
    <property type="match status" value="1"/>
</dbReference>
<dbReference type="PANTHER" id="PTHR37524">
    <property type="entry name" value="RIBOSOMAL RNA LARGE SUBUNIT METHYLTRANSFERASE M"/>
    <property type="match status" value="1"/>
</dbReference>
<dbReference type="InterPro" id="IPR002877">
    <property type="entry name" value="RNA_MeTrfase_FtsJ_dom"/>
</dbReference>
<dbReference type="Proteomes" id="UP000005953">
    <property type="component" value="Unassembled WGS sequence"/>
</dbReference>
<feature type="binding site" evidence="7">
    <location>
        <position position="189"/>
    </location>
    <ligand>
        <name>S-adenosyl-L-methionine</name>
        <dbReference type="ChEBI" id="CHEBI:59789"/>
    </ligand>
</feature>
<dbReference type="Gene3D" id="3.30.70.2810">
    <property type="match status" value="1"/>
</dbReference>
<dbReference type="AlphaFoldDB" id="A4BHZ3"/>
<organism evidence="11 12">
    <name type="scientific">Reinekea blandensis MED297</name>
    <dbReference type="NCBI Taxonomy" id="314283"/>
    <lineage>
        <taxon>Bacteria</taxon>
        <taxon>Pseudomonadati</taxon>
        <taxon>Pseudomonadota</taxon>
        <taxon>Gammaproteobacteria</taxon>
        <taxon>Oceanospirillales</taxon>
        <taxon>Saccharospirillaceae</taxon>
        <taxon>Reinekea</taxon>
    </lineage>
</organism>
<dbReference type="InterPro" id="IPR048646">
    <property type="entry name" value="RlmM_THUMP-like"/>
</dbReference>
<keyword evidence="2" id="KW-0698">rRNA processing</keyword>
<proteinExistence type="predicted"/>
<evidence type="ECO:0000256" key="7">
    <source>
        <dbReference type="PIRSR" id="PIRSR028774-2"/>
    </source>
</evidence>
<evidence type="ECO:0000256" key="6">
    <source>
        <dbReference type="PIRSR" id="PIRSR028774-1"/>
    </source>
</evidence>
<evidence type="ECO:0000256" key="5">
    <source>
        <dbReference type="ARBA" id="ARBA00022691"/>
    </source>
</evidence>
<dbReference type="InterPro" id="IPR040739">
    <property type="entry name" value="RlmM_FDX"/>
</dbReference>
<dbReference type="SUPFAM" id="SSF53335">
    <property type="entry name" value="S-adenosyl-L-methionine-dependent methyltransferases"/>
    <property type="match status" value="1"/>
</dbReference>
<accession>A4BHZ3</accession>
<evidence type="ECO:0000259" key="10">
    <source>
        <dbReference type="Pfam" id="PF21239"/>
    </source>
</evidence>
<reference evidence="11 12" key="1">
    <citation type="submission" date="2006-02" db="EMBL/GenBank/DDBJ databases">
        <authorList>
            <person name="Pinhassi J."/>
            <person name="Pedros-Alio C."/>
            <person name="Ferriera S."/>
            <person name="Johnson J."/>
            <person name="Kravitz S."/>
            <person name="Halpern A."/>
            <person name="Remington K."/>
            <person name="Beeson K."/>
            <person name="Tran B."/>
            <person name="Rogers Y.-H."/>
            <person name="Friedman R."/>
            <person name="Venter J.C."/>
        </authorList>
    </citation>
    <scope>NUCLEOTIDE SEQUENCE [LARGE SCALE GENOMIC DNA]</scope>
    <source>
        <strain evidence="11 12">MED297</strain>
    </source>
</reference>
<dbReference type="HOGENOM" id="CLU_043780_0_0_6"/>
<dbReference type="RefSeq" id="WP_008042736.1">
    <property type="nucleotide sequence ID" value="NZ_CH724149.1"/>
</dbReference>
<feature type="domain" description="RlmM ferredoxin-like" evidence="9">
    <location>
        <begin position="4"/>
        <end position="65"/>
    </location>
</feature>
<keyword evidence="12" id="KW-1185">Reference proteome</keyword>
<evidence type="ECO:0000259" key="8">
    <source>
        <dbReference type="Pfam" id="PF01728"/>
    </source>
</evidence>
<dbReference type="InterPro" id="IPR011224">
    <property type="entry name" value="rRNA_MeTrfase_M"/>
</dbReference>
<evidence type="ECO:0000256" key="1">
    <source>
        <dbReference type="ARBA" id="ARBA00022490"/>
    </source>
</evidence>
<dbReference type="Gene3D" id="3.40.50.150">
    <property type="entry name" value="Vaccinia Virus protein VP39"/>
    <property type="match status" value="1"/>
</dbReference>
<dbReference type="GO" id="GO:0008168">
    <property type="term" value="F:methyltransferase activity"/>
    <property type="evidence" value="ECO:0007669"/>
    <property type="project" value="UniProtKB-KW"/>
</dbReference>
<evidence type="ECO:0000256" key="3">
    <source>
        <dbReference type="ARBA" id="ARBA00022603"/>
    </source>
</evidence>
<feature type="domain" description="Ribosomal RNA methyltransferase FtsJ" evidence="8">
    <location>
        <begin position="187"/>
        <end position="279"/>
    </location>
</feature>
<dbReference type="OrthoDB" id="154490at2"/>
<feature type="binding site" evidence="7">
    <location>
        <position position="276"/>
    </location>
    <ligand>
        <name>S-adenosyl-L-methionine</name>
        <dbReference type="ChEBI" id="CHEBI:59789"/>
    </ligand>
</feature>
<dbReference type="EMBL" id="AAOE01000023">
    <property type="protein sequence ID" value="EAR08265.1"/>
    <property type="molecule type" value="Genomic_DNA"/>
</dbReference>